<feature type="domain" description="GP-PDE" evidence="1">
    <location>
        <begin position="5"/>
        <end position="225"/>
    </location>
</feature>
<name>A0ABW1ZKC7_9DEIO</name>
<proteinExistence type="predicted"/>
<evidence type="ECO:0000313" key="2">
    <source>
        <dbReference type="EMBL" id="MFC6660978.1"/>
    </source>
</evidence>
<dbReference type="EMBL" id="JBHSWB010000001">
    <property type="protein sequence ID" value="MFC6660978.1"/>
    <property type="molecule type" value="Genomic_DNA"/>
</dbReference>
<organism evidence="2 3">
    <name type="scientific">Deinococcus multiflagellatus</name>
    <dbReference type="NCBI Taxonomy" id="1656887"/>
    <lineage>
        <taxon>Bacteria</taxon>
        <taxon>Thermotogati</taxon>
        <taxon>Deinococcota</taxon>
        <taxon>Deinococci</taxon>
        <taxon>Deinococcales</taxon>
        <taxon>Deinococcaceae</taxon>
        <taxon>Deinococcus</taxon>
    </lineage>
</organism>
<evidence type="ECO:0000313" key="3">
    <source>
        <dbReference type="Proteomes" id="UP001596317"/>
    </source>
</evidence>
<evidence type="ECO:0000259" key="1">
    <source>
        <dbReference type="PROSITE" id="PS51704"/>
    </source>
</evidence>
<dbReference type="SUPFAM" id="SSF51695">
    <property type="entry name" value="PLC-like phosphodiesterases"/>
    <property type="match status" value="1"/>
</dbReference>
<dbReference type="PROSITE" id="PS51704">
    <property type="entry name" value="GP_PDE"/>
    <property type="match status" value="1"/>
</dbReference>
<dbReference type="CDD" id="cd08556">
    <property type="entry name" value="GDPD"/>
    <property type="match status" value="1"/>
</dbReference>
<dbReference type="Pfam" id="PF03009">
    <property type="entry name" value="GDPD"/>
    <property type="match status" value="1"/>
</dbReference>
<protein>
    <submittedName>
        <fullName evidence="2">Glycerophosphodiester phosphodiesterase</fullName>
    </submittedName>
</protein>
<comment type="caution">
    <text evidence="2">The sequence shown here is derived from an EMBL/GenBank/DDBJ whole genome shotgun (WGS) entry which is preliminary data.</text>
</comment>
<gene>
    <name evidence="2" type="ORF">ACFP90_11920</name>
</gene>
<dbReference type="Gene3D" id="3.20.20.190">
    <property type="entry name" value="Phosphatidylinositol (PI) phosphodiesterase"/>
    <property type="match status" value="1"/>
</dbReference>
<keyword evidence="3" id="KW-1185">Reference proteome</keyword>
<reference evidence="3" key="1">
    <citation type="journal article" date="2019" name="Int. J. Syst. Evol. Microbiol.">
        <title>The Global Catalogue of Microorganisms (GCM) 10K type strain sequencing project: providing services to taxonomists for standard genome sequencing and annotation.</title>
        <authorList>
            <consortium name="The Broad Institute Genomics Platform"/>
            <consortium name="The Broad Institute Genome Sequencing Center for Infectious Disease"/>
            <person name="Wu L."/>
            <person name="Ma J."/>
        </authorList>
    </citation>
    <scope>NUCLEOTIDE SEQUENCE [LARGE SCALE GENOMIC DNA]</scope>
    <source>
        <strain evidence="3">CCUG 63830</strain>
    </source>
</reference>
<dbReference type="InterPro" id="IPR017946">
    <property type="entry name" value="PLC-like_Pdiesterase_TIM-brl"/>
</dbReference>
<sequence>MPHDPLLLGHRGAPGLAPENTLASFQAALAAGLDGVELDVRRLADGTLAVHHDAALPGGRRLAALTAAELPPQVPTLPAALAWAADTGAFVNVELKFEGPWPDDRVAGTLRAVTAHGLTRRVIVSSFLPTLLRAARDLAPQIERGLLVHRAYPPPLLRAGMRWTGSAALHPEVGTVDARLLALARAQGWRVHAWTVNDPAEVKRLSALGVDGLIGDDPAALLGARLTGP</sequence>
<dbReference type="InterPro" id="IPR030395">
    <property type="entry name" value="GP_PDE_dom"/>
</dbReference>
<dbReference type="PANTHER" id="PTHR46211">
    <property type="entry name" value="GLYCEROPHOSPHORYL DIESTER PHOSPHODIESTERASE"/>
    <property type="match status" value="1"/>
</dbReference>
<dbReference type="Proteomes" id="UP001596317">
    <property type="component" value="Unassembled WGS sequence"/>
</dbReference>
<accession>A0ABW1ZKC7</accession>
<dbReference type="PANTHER" id="PTHR46211:SF1">
    <property type="entry name" value="GLYCEROPHOSPHODIESTER PHOSPHODIESTERASE, CYTOPLASMIC"/>
    <property type="match status" value="1"/>
</dbReference>
<dbReference type="RefSeq" id="WP_380056269.1">
    <property type="nucleotide sequence ID" value="NZ_JBHSWB010000001.1"/>
</dbReference>